<evidence type="ECO:0000313" key="2">
    <source>
        <dbReference type="Proteomes" id="UP000533637"/>
    </source>
</evidence>
<keyword evidence="2" id="KW-1185">Reference proteome</keyword>
<name>A0ABR6KQY6_9BACT</name>
<protein>
    <submittedName>
        <fullName evidence="1">Uncharacterized protein</fullName>
    </submittedName>
</protein>
<sequence length="36" mass="3976">MLLTLSSSGTMVNSTNTGRDYSLYFNALIILHIINT</sequence>
<dbReference type="EMBL" id="JACHOC010000008">
    <property type="protein sequence ID" value="MBB4623925.1"/>
    <property type="molecule type" value="Genomic_DNA"/>
</dbReference>
<evidence type="ECO:0000313" key="1">
    <source>
        <dbReference type="EMBL" id="MBB4623925.1"/>
    </source>
</evidence>
<comment type="caution">
    <text evidence="1">The sequence shown here is derived from an EMBL/GenBank/DDBJ whole genome shotgun (WGS) entry which is preliminary data.</text>
</comment>
<gene>
    <name evidence="1" type="ORF">GGQ57_003849</name>
</gene>
<reference evidence="1 2" key="1">
    <citation type="submission" date="2020-08" db="EMBL/GenBank/DDBJ databases">
        <title>Genomic Encyclopedia of Type Strains, Phase IV (KMG-IV): sequencing the most valuable type-strain genomes for metagenomic binning, comparative biology and taxonomic classification.</title>
        <authorList>
            <person name="Goeker M."/>
        </authorList>
    </citation>
    <scope>NUCLEOTIDE SEQUENCE [LARGE SCALE GENOMIC DNA]</scope>
    <source>
        <strain evidence="1 2">DSM 102983</strain>
    </source>
</reference>
<proteinExistence type="predicted"/>
<accession>A0ABR6KQY6</accession>
<dbReference type="Proteomes" id="UP000533637">
    <property type="component" value="Unassembled WGS sequence"/>
</dbReference>
<organism evidence="1 2">
    <name type="scientific">Parabacteroides faecis</name>
    <dbReference type="NCBI Taxonomy" id="1217282"/>
    <lineage>
        <taxon>Bacteria</taxon>
        <taxon>Pseudomonadati</taxon>
        <taxon>Bacteroidota</taxon>
        <taxon>Bacteroidia</taxon>
        <taxon>Bacteroidales</taxon>
        <taxon>Tannerellaceae</taxon>
        <taxon>Parabacteroides</taxon>
    </lineage>
</organism>